<reference evidence="3" key="2">
    <citation type="submission" date="2020-09" db="EMBL/GenBank/DDBJ databases">
        <authorList>
            <person name="Sun Q."/>
            <person name="Zhou Y."/>
        </authorList>
    </citation>
    <scope>NUCLEOTIDE SEQUENCE</scope>
    <source>
        <strain evidence="3">CGMCC 1.15880</strain>
    </source>
</reference>
<name>A0A916QQ39_9RHOB</name>
<evidence type="ECO:0000259" key="1">
    <source>
        <dbReference type="Pfam" id="PF13622"/>
    </source>
</evidence>
<dbReference type="EMBL" id="BMKA01000001">
    <property type="protein sequence ID" value="GGA05118.1"/>
    <property type="molecule type" value="Genomic_DNA"/>
</dbReference>
<dbReference type="Proteomes" id="UP000628017">
    <property type="component" value="Unassembled WGS sequence"/>
</dbReference>
<organism evidence="3 4">
    <name type="scientific">Neptunicoccus cionae</name>
    <dbReference type="NCBI Taxonomy" id="2035344"/>
    <lineage>
        <taxon>Bacteria</taxon>
        <taxon>Pseudomonadati</taxon>
        <taxon>Pseudomonadota</taxon>
        <taxon>Alphaproteobacteria</taxon>
        <taxon>Rhodobacterales</taxon>
        <taxon>Paracoccaceae</taxon>
        <taxon>Neptunicoccus</taxon>
    </lineage>
</organism>
<feature type="domain" description="Acyl-CoA thioesterase-like N-terminal HotDog" evidence="1">
    <location>
        <begin position="42"/>
        <end position="123"/>
    </location>
</feature>
<evidence type="ECO:0000259" key="2">
    <source>
        <dbReference type="Pfam" id="PF20789"/>
    </source>
</evidence>
<dbReference type="InterPro" id="IPR029069">
    <property type="entry name" value="HotDog_dom_sf"/>
</dbReference>
<dbReference type="Pfam" id="PF13622">
    <property type="entry name" value="4HBT_3"/>
    <property type="match status" value="1"/>
</dbReference>
<evidence type="ECO:0008006" key="5">
    <source>
        <dbReference type="Google" id="ProtNLM"/>
    </source>
</evidence>
<dbReference type="Pfam" id="PF20789">
    <property type="entry name" value="4HBT_3C"/>
    <property type="match status" value="1"/>
</dbReference>
<evidence type="ECO:0000313" key="3">
    <source>
        <dbReference type="EMBL" id="GGA05118.1"/>
    </source>
</evidence>
<evidence type="ECO:0000313" key="4">
    <source>
        <dbReference type="Proteomes" id="UP000628017"/>
    </source>
</evidence>
<protein>
    <recommendedName>
        <fullName evidence="5">Thioesterase family protein</fullName>
    </recommendedName>
</protein>
<dbReference type="Gene3D" id="2.40.160.210">
    <property type="entry name" value="Acyl-CoA thioesterase, double hotdog domain"/>
    <property type="match status" value="1"/>
</dbReference>
<sequence length="286" mass="30805">MQAGNDPLAQQMDAAMPDTHPFDLATALTATDTGVWRGAPAPDYANMVGSFGGATTATVLNAVLSDDRCQSDPVSMTINLLSAMGTGGFEVVSKLCRTGKYTQHWTLELVQDGNICAAATVVCGHRGDTFAYQPVTMPDVPPAEAAGMRDGRGPLKWLERYRFGFVSGGPDWTGKPKEQFGASRTEVWVGDNPPRPMDYLSLAALADSFFLRLLHVRGTMQPMGSVSITTHFLANRADIAAQGSAPVLGVADAMRFQGNFHDQQMQLWSTDGKVLATGTQLVWYRQ</sequence>
<proteinExistence type="predicted"/>
<dbReference type="InterPro" id="IPR049449">
    <property type="entry name" value="TesB_ACOT8-like_N"/>
</dbReference>
<dbReference type="SUPFAM" id="SSF54637">
    <property type="entry name" value="Thioesterase/thiol ester dehydrase-isomerase"/>
    <property type="match status" value="2"/>
</dbReference>
<feature type="domain" description="Acyl-CoA thioesterase-like C-terminal" evidence="2">
    <location>
        <begin position="143"/>
        <end position="283"/>
    </location>
</feature>
<comment type="caution">
    <text evidence="3">The sequence shown here is derived from an EMBL/GenBank/DDBJ whole genome shotgun (WGS) entry which is preliminary data.</text>
</comment>
<gene>
    <name evidence="3" type="ORF">GCM10011498_00690</name>
</gene>
<accession>A0A916QQ39</accession>
<keyword evidence="4" id="KW-1185">Reference proteome</keyword>
<dbReference type="InterPro" id="IPR042171">
    <property type="entry name" value="Acyl-CoA_hotdog"/>
</dbReference>
<dbReference type="InterPro" id="IPR049450">
    <property type="entry name" value="ACOT8-like_C"/>
</dbReference>
<dbReference type="AlphaFoldDB" id="A0A916QQ39"/>
<reference evidence="3" key="1">
    <citation type="journal article" date="2014" name="Int. J. Syst. Evol. Microbiol.">
        <title>Complete genome sequence of Corynebacterium casei LMG S-19264T (=DSM 44701T), isolated from a smear-ripened cheese.</title>
        <authorList>
            <consortium name="US DOE Joint Genome Institute (JGI-PGF)"/>
            <person name="Walter F."/>
            <person name="Albersmeier A."/>
            <person name="Kalinowski J."/>
            <person name="Ruckert C."/>
        </authorList>
    </citation>
    <scope>NUCLEOTIDE SEQUENCE</scope>
    <source>
        <strain evidence="3">CGMCC 1.15880</strain>
    </source>
</reference>